<dbReference type="Gene3D" id="1.20.1250.40">
    <property type="match status" value="1"/>
</dbReference>
<dbReference type="FunCoup" id="A0A4S2MMY9">
    <property type="interactions" value="182"/>
</dbReference>
<dbReference type="GO" id="GO:0000166">
    <property type="term" value="F:nucleotide binding"/>
    <property type="evidence" value="ECO:0007669"/>
    <property type="project" value="InterPro"/>
</dbReference>
<proteinExistence type="inferred from homology"/>
<sequence>MKVLNPRVGMLSNYEVLQHIIATKERYAAAHLASSAAAAMKAENLETVMREVKDYLSHTAAGTQSAADIDNFMTAMSSHALEKAELLQIINERPDSIAELDCIIEEMDARFDENTQAELLDIVKKWLPAKPKEPEQVNGD</sequence>
<evidence type="ECO:0000256" key="3">
    <source>
        <dbReference type="ARBA" id="ARBA00016672"/>
    </source>
</evidence>
<evidence type="ECO:0000313" key="9">
    <source>
        <dbReference type="Proteomes" id="UP000298138"/>
    </source>
</evidence>
<evidence type="ECO:0000256" key="4">
    <source>
        <dbReference type="ARBA" id="ARBA00022478"/>
    </source>
</evidence>
<evidence type="ECO:0000259" key="7">
    <source>
        <dbReference type="SMART" id="SM00657"/>
    </source>
</evidence>
<evidence type="ECO:0000256" key="6">
    <source>
        <dbReference type="ARBA" id="ARBA00023242"/>
    </source>
</evidence>
<name>A0A4S2MMY9_9PEZI</name>
<dbReference type="InterPro" id="IPR005574">
    <property type="entry name" value="Rpb4/RPC9"/>
</dbReference>
<dbReference type="InParanoid" id="A0A4S2MMY9"/>
<protein>
    <recommendedName>
        <fullName evidence="3">DNA-directed RNA polymerase III subunit RPC9</fullName>
    </recommendedName>
</protein>
<dbReference type="GO" id="GO:0005666">
    <property type="term" value="C:RNA polymerase III complex"/>
    <property type="evidence" value="ECO:0007669"/>
    <property type="project" value="InterPro"/>
</dbReference>
<feature type="domain" description="RNA polymerase Rpb4/RPC9 core" evidence="7">
    <location>
        <begin position="1"/>
        <end position="130"/>
    </location>
</feature>
<comment type="subcellular location">
    <subcellularLocation>
        <location evidence="1">Nucleus</location>
    </subcellularLocation>
</comment>
<dbReference type="Proteomes" id="UP000298138">
    <property type="component" value="Unassembled WGS sequence"/>
</dbReference>
<evidence type="ECO:0000256" key="5">
    <source>
        <dbReference type="ARBA" id="ARBA00023163"/>
    </source>
</evidence>
<reference evidence="8 9" key="1">
    <citation type="submission" date="2019-04" db="EMBL/GenBank/DDBJ databases">
        <title>Comparative genomics and transcriptomics to analyze fruiting body development in filamentous ascomycetes.</title>
        <authorList>
            <consortium name="DOE Joint Genome Institute"/>
            <person name="Lutkenhaus R."/>
            <person name="Traeger S."/>
            <person name="Breuer J."/>
            <person name="Kuo A."/>
            <person name="Lipzen A."/>
            <person name="Pangilinan J."/>
            <person name="Dilworth D."/>
            <person name="Sandor L."/>
            <person name="Poggeler S."/>
            <person name="Barry K."/>
            <person name="Grigoriev I.V."/>
            <person name="Nowrousian M."/>
        </authorList>
    </citation>
    <scope>NUCLEOTIDE SEQUENCE [LARGE SCALE GENOMIC DNA]</scope>
    <source>
        <strain evidence="8 9">CBS 389.68</strain>
    </source>
</reference>
<organism evidence="8 9">
    <name type="scientific">Ascodesmis nigricans</name>
    <dbReference type="NCBI Taxonomy" id="341454"/>
    <lineage>
        <taxon>Eukaryota</taxon>
        <taxon>Fungi</taxon>
        <taxon>Dikarya</taxon>
        <taxon>Ascomycota</taxon>
        <taxon>Pezizomycotina</taxon>
        <taxon>Pezizomycetes</taxon>
        <taxon>Pezizales</taxon>
        <taxon>Ascodesmidaceae</taxon>
        <taxon>Ascodesmis</taxon>
    </lineage>
</organism>
<dbReference type="PANTHER" id="PTHR15561">
    <property type="entry name" value="CALCITONIN GENE-RELATED PEPTIDE-RECEPTOR COMPONENT PROTEIN"/>
    <property type="match status" value="1"/>
</dbReference>
<keyword evidence="5" id="KW-0804">Transcription</keyword>
<comment type="similarity">
    <text evidence="2">Belongs to the eukaryotic RPC9 RNA polymerase subunit family.</text>
</comment>
<dbReference type="GO" id="GO:0006384">
    <property type="term" value="P:transcription initiation at RNA polymerase III promoter"/>
    <property type="evidence" value="ECO:0007669"/>
    <property type="project" value="InterPro"/>
</dbReference>
<dbReference type="STRING" id="341454.A0A4S2MMY9"/>
<accession>A0A4S2MMY9</accession>
<dbReference type="SMART" id="SM00657">
    <property type="entry name" value="RPOL4c"/>
    <property type="match status" value="1"/>
</dbReference>
<dbReference type="PANTHER" id="PTHR15561:SF0">
    <property type="entry name" value="DNA-DIRECTED RNA POLYMERASE III SUBUNIT RPC9"/>
    <property type="match status" value="1"/>
</dbReference>
<keyword evidence="4" id="KW-0240">DNA-directed RNA polymerase</keyword>
<evidence type="ECO:0000313" key="8">
    <source>
        <dbReference type="EMBL" id="TGZ78442.1"/>
    </source>
</evidence>
<keyword evidence="6" id="KW-0539">Nucleus</keyword>
<dbReference type="AlphaFoldDB" id="A0A4S2MMY9"/>
<dbReference type="InterPro" id="IPR038324">
    <property type="entry name" value="Rpb4/RPC9_sf"/>
</dbReference>
<dbReference type="Pfam" id="PF03874">
    <property type="entry name" value="RNA_pol_Rpb4"/>
    <property type="match status" value="1"/>
</dbReference>
<evidence type="ECO:0000256" key="2">
    <source>
        <dbReference type="ARBA" id="ARBA00006898"/>
    </source>
</evidence>
<keyword evidence="9" id="KW-1185">Reference proteome</keyword>
<dbReference type="InterPro" id="IPR038846">
    <property type="entry name" value="RPC9"/>
</dbReference>
<gene>
    <name evidence="8" type="ORF">EX30DRAFT_322428</name>
</gene>
<dbReference type="EMBL" id="ML220141">
    <property type="protein sequence ID" value="TGZ78442.1"/>
    <property type="molecule type" value="Genomic_DNA"/>
</dbReference>
<dbReference type="SUPFAM" id="SSF47819">
    <property type="entry name" value="HRDC-like"/>
    <property type="match status" value="1"/>
</dbReference>
<dbReference type="OrthoDB" id="1746530at2759"/>
<evidence type="ECO:0000256" key="1">
    <source>
        <dbReference type="ARBA" id="ARBA00004123"/>
    </source>
</evidence>
<dbReference type="InterPro" id="IPR006590">
    <property type="entry name" value="RNA_pol_Rpb4/RPC9_core"/>
</dbReference>
<dbReference type="InterPro" id="IPR010997">
    <property type="entry name" value="HRDC-like_sf"/>
</dbReference>